<dbReference type="Pfam" id="PF04972">
    <property type="entry name" value="BON"/>
    <property type="match status" value="1"/>
</dbReference>
<sequence>MNLRNRRNRRNRKAINRVLITSLLAAAVGLAHANAQAQDASEHHDATHGESEQPAGDTWITTKVKASLLANQDVSGLDISVETVNGVVTLTGEVDTQAEADRAVAVAGEIEGVTRVDASGITVRGGETARNER</sequence>
<dbReference type="SMART" id="SM00749">
    <property type="entry name" value="BON"/>
    <property type="match status" value="1"/>
</dbReference>
<feature type="domain" description="BON" evidence="8">
    <location>
        <begin position="56"/>
        <end position="125"/>
    </location>
</feature>
<feature type="region of interest" description="Disordered" evidence="6">
    <location>
        <begin position="34"/>
        <end position="58"/>
    </location>
</feature>
<dbReference type="PROSITE" id="PS50914">
    <property type="entry name" value="BON"/>
    <property type="match status" value="1"/>
</dbReference>
<evidence type="ECO:0000256" key="5">
    <source>
        <dbReference type="ARBA" id="ARBA00070588"/>
    </source>
</evidence>
<evidence type="ECO:0000256" key="6">
    <source>
        <dbReference type="SAM" id="MobiDB-lite"/>
    </source>
</evidence>
<dbReference type="FunFam" id="3.30.1340.30:FF:000001">
    <property type="entry name" value="Molecular chaperone OsmY"/>
    <property type="match status" value="1"/>
</dbReference>
<dbReference type="Gene3D" id="3.30.1340.30">
    <property type="match status" value="1"/>
</dbReference>
<evidence type="ECO:0000259" key="8">
    <source>
        <dbReference type="PROSITE" id="PS50914"/>
    </source>
</evidence>
<keyword evidence="3" id="KW-0677">Repeat</keyword>
<evidence type="ECO:0000313" key="9">
    <source>
        <dbReference type="EMBL" id="TDK23224.1"/>
    </source>
</evidence>
<dbReference type="Proteomes" id="UP000294796">
    <property type="component" value="Unassembled WGS sequence"/>
</dbReference>
<dbReference type="InterPro" id="IPR007055">
    <property type="entry name" value="BON_dom"/>
</dbReference>
<dbReference type="OrthoDB" id="8910395at2"/>
<dbReference type="GO" id="GO:0042597">
    <property type="term" value="C:periplasmic space"/>
    <property type="evidence" value="ECO:0007669"/>
    <property type="project" value="UniProtKB-SubCell"/>
</dbReference>
<dbReference type="PANTHER" id="PTHR34606:SF15">
    <property type="entry name" value="BON DOMAIN-CONTAINING PROTEIN"/>
    <property type="match status" value="1"/>
</dbReference>
<comment type="subcellular location">
    <subcellularLocation>
        <location evidence="1">Periplasm</location>
    </subcellularLocation>
</comment>
<dbReference type="PANTHER" id="PTHR34606">
    <property type="entry name" value="BON DOMAIN-CONTAINING PROTEIN"/>
    <property type="match status" value="1"/>
</dbReference>
<dbReference type="EMBL" id="SMTF01000009">
    <property type="protein sequence ID" value="TDK23224.1"/>
    <property type="molecule type" value="Genomic_DNA"/>
</dbReference>
<dbReference type="InterPro" id="IPR014004">
    <property type="entry name" value="Transpt-assoc_nodulatn_dom_bac"/>
</dbReference>
<evidence type="ECO:0000256" key="7">
    <source>
        <dbReference type="SAM" id="SignalP"/>
    </source>
</evidence>
<feature type="signal peptide" evidence="7">
    <location>
        <begin position="1"/>
        <end position="37"/>
    </location>
</feature>
<keyword evidence="2 7" id="KW-0732">Signal</keyword>
<evidence type="ECO:0000256" key="3">
    <source>
        <dbReference type="ARBA" id="ARBA00022737"/>
    </source>
</evidence>
<gene>
    <name evidence="9" type="ORF">E2F46_11440</name>
</gene>
<evidence type="ECO:0000313" key="10">
    <source>
        <dbReference type="Proteomes" id="UP000294796"/>
    </source>
</evidence>
<evidence type="ECO:0000256" key="2">
    <source>
        <dbReference type="ARBA" id="ARBA00022729"/>
    </source>
</evidence>
<keyword evidence="4" id="KW-0574">Periplasm</keyword>
<accession>A0A4R5TPU7</accession>
<feature type="compositionally biased region" description="Basic and acidic residues" evidence="6">
    <location>
        <begin position="40"/>
        <end position="51"/>
    </location>
</feature>
<dbReference type="AlphaFoldDB" id="A0A4R5TPU7"/>
<evidence type="ECO:0000256" key="4">
    <source>
        <dbReference type="ARBA" id="ARBA00022764"/>
    </source>
</evidence>
<dbReference type="RefSeq" id="WP_133322216.1">
    <property type="nucleotide sequence ID" value="NZ_SMTF01000009.1"/>
</dbReference>
<keyword evidence="10" id="KW-1185">Reference proteome</keyword>
<reference evidence="9 10" key="1">
    <citation type="submission" date="2019-03" db="EMBL/GenBank/DDBJ databases">
        <title>Luteimonas zhaokaii sp.nov., isolated from the rectal contents of Plateau pika in Yushu, Qinghai Province, China.</title>
        <authorList>
            <person name="Zhang G."/>
        </authorList>
    </citation>
    <scope>NUCLEOTIDE SEQUENCE [LARGE SCALE GENOMIC DNA]</scope>
    <source>
        <strain evidence="9 10">B9</strain>
    </source>
</reference>
<protein>
    <recommendedName>
        <fullName evidence="5">Osmotically-inducible protein Y</fullName>
    </recommendedName>
</protein>
<feature type="chain" id="PRO_5020202163" description="Osmotically-inducible protein Y" evidence="7">
    <location>
        <begin position="38"/>
        <end position="133"/>
    </location>
</feature>
<comment type="caution">
    <text evidence="9">The sequence shown here is derived from an EMBL/GenBank/DDBJ whole genome shotgun (WGS) entry which is preliminary data.</text>
</comment>
<proteinExistence type="predicted"/>
<organism evidence="9 10">
    <name type="scientific">Luteimonas aestuarii</name>
    <dbReference type="NCBI Taxonomy" id="453837"/>
    <lineage>
        <taxon>Bacteria</taxon>
        <taxon>Pseudomonadati</taxon>
        <taxon>Pseudomonadota</taxon>
        <taxon>Gammaproteobacteria</taxon>
        <taxon>Lysobacterales</taxon>
        <taxon>Lysobacteraceae</taxon>
        <taxon>Luteimonas</taxon>
    </lineage>
</organism>
<name>A0A4R5TPU7_9GAMM</name>
<evidence type="ECO:0000256" key="1">
    <source>
        <dbReference type="ARBA" id="ARBA00004418"/>
    </source>
</evidence>
<dbReference type="InterPro" id="IPR051686">
    <property type="entry name" value="Lipoprotein_DolP"/>
</dbReference>